<proteinExistence type="predicted"/>
<organism evidence="1 2">
    <name type="scientific">Mycolicibacterium chitae</name>
    <name type="common">Mycobacterium chitae</name>
    <dbReference type="NCBI Taxonomy" id="1792"/>
    <lineage>
        <taxon>Bacteria</taxon>
        <taxon>Bacillati</taxon>
        <taxon>Actinomycetota</taxon>
        <taxon>Actinomycetes</taxon>
        <taxon>Mycobacteriales</taxon>
        <taxon>Mycobacteriaceae</taxon>
        <taxon>Mycolicibacterium</taxon>
    </lineage>
</organism>
<sequence length="252" mass="27186">MGLMGDHMCMAEMTAADAAEQLAVSQRQVTRLARSGVLTISRVVGRTLLLDAASVHRLAGRVRHNGRPWSAPTAWAALALLSGQRVDWLGASALSRLRHRLRGLNHREVVWLARQRATVHQMQGWGKDAGLLPTGVSALRDPEVAVLFGLPPVDRGSDGYVLDSGFGDLVTNFGLFEDIAGDVVVRVVPDDAGYAVDRPLLAAIAVDLSESLDTRESAAGERVLEALLAEFRSGDGMLNRGVNVQVEPRRTR</sequence>
<gene>
    <name evidence="1" type="ORF">NCTC10485_01868</name>
</gene>
<name>A0A3S4RG76_MYCCI</name>
<evidence type="ECO:0000313" key="2">
    <source>
        <dbReference type="Proteomes" id="UP000282551"/>
    </source>
</evidence>
<protein>
    <recommendedName>
        <fullName evidence="3">Helix-turn-helix domain-containing protein</fullName>
    </recommendedName>
</protein>
<accession>A0A3S4RG76</accession>
<evidence type="ECO:0008006" key="3">
    <source>
        <dbReference type="Google" id="ProtNLM"/>
    </source>
</evidence>
<evidence type="ECO:0000313" key="1">
    <source>
        <dbReference type="EMBL" id="VEG47586.1"/>
    </source>
</evidence>
<dbReference type="EMBL" id="LR134355">
    <property type="protein sequence ID" value="VEG47586.1"/>
    <property type="molecule type" value="Genomic_DNA"/>
</dbReference>
<reference evidence="1 2" key="1">
    <citation type="submission" date="2018-12" db="EMBL/GenBank/DDBJ databases">
        <authorList>
            <consortium name="Pathogen Informatics"/>
        </authorList>
    </citation>
    <scope>NUCLEOTIDE SEQUENCE [LARGE SCALE GENOMIC DNA]</scope>
    <source>
        <strain evidence="1 2">NCTC10485</strain>
    </source>
</reference>
<dbReference type="Proteomes" id="UP000282551">
    <property type="component" value="Chromosome"/>
</dbReference>
<keyword evidence="2" id="KW-1185">Reference proteome</keyword>
<dbReference type="AlphaFoldDB" id="A0A3S4RG76"/>